<gene>
    <name evidence="3" type="ORF">CVLEPA_LOCUS28783</name>
</gene>
<organism evidence="3 4">
    <name type="scientific">Clavelina lepadiformis</name>
    <name type="common">Light-bulb sea squirt</name>
    <name type="synonym">Ascidia lepadiformis</name>
    <dbReference type="NCBI Taxonomy" id="159417"/>
    <lineage>
        <taxon>Eukaryota</taxon>
        <taxon>Metazoa</taxon>
        <taxon>Chordata</taxon>
        <taxon>Tunicata</taxon>
        <taxon>Ascidiacea</taxon>
        <taxon>Aplousobranchia</taxon>
        <taxon>Clavelinidae</taxon>
        <taxon>Clavelina</taxon>
    </lineage>
</organism>
<evidence type="ECO:0000256" key="2">
    <source>
        <dbReference type="SAM" id="Phobius"/>
    </source>
</evidence>
<sequence length="93" mass="10604">MKLIVDILYLHEYLPKLAKTRYTVDQVADEITDDESYDIDSSDDEHQNDDDDSSDGSVMLMIVAEGIGFAVVLFFFASNLMLEIIRKLLNLEI</sequence>
<evidence type="ECO:0000256" key="1">
    <source>
        <dbReference type="SAM" id="MobiDB-lite"/>
    </source>
</evidence>
<evidence type="ECO:0000313" key="4">
    <source>
        <dbReference type="Proteomes" id="UP001642483"/>
    </source>
</evidence>
<feature type="region of interest" description="Disordered" evidence="1">
    <location>
        <begin position="33"/>
        <end position="53"/>
    </location>
</feature>
<name>A0ABP0GUU9_CLALP</name>
<evidence type="ECO:0000313" key="3">
    <source>
        <dbReference type="EMBL" id="CAK8695516.1"/>
    </source>
</evidence>
<keyword evidence="2" id="KW-1133">Transmembrane helix</keyword>
<proteinExistence type="predicted"/>
<keyword evidence="2" id="KW-0472">Membrane</keyword>
<accession>A0ABP0GUU9</accession>
<dbReference type="Proteomes" id="UP001642483">
    <property type="component" value="Unassembled WGS sequence"/>
</dbReference>
<keyword evidence="4" id="KW-1185">Reference proteome</keyword>
<dbReference type="EMBL" id="CAWYQH010000152">
    <property type="protein sequence ID" value="CAK8695516.1"/>
    <property type="molecule type" value="Genomic_DNA"/>
</dbReference>
<reference evidence="3 4" key="1">
    <citation type="submission" date="2024-02" db="EMBL/GenBank/DDBJ databases">
        <authorList>
            <person name="Daric V."/>
            <person name="Darras S."/>
        </authorList>
    </citation>
    <scope>NUCLEOTIDE SEQUENCE [LARGE SCALE GENOMIC DNA]</scope>
</reference>
<comment type="caution">
    <text evidence="3">The sequence shown here is derived from an EMBL/GenBank/DDBJ whole genome shotgun (WGS) entry which is preliminary data.</text>
</comment>
<keyword evidence="2" id="KW-0812">Transmembrane</keyword>
<protein>
    <submittedName>
        <fullName evidence="3">Uncharacterized protein</fullName>
    </submittedName>
</protein>
<feature type="transmembrane region" description="Helical" evidence="2">
    <location>
        <begin position="58"/>
        <end position="82"/>
    </location>
</feature>